<dbReference type="Proteomes" id="UP001652623">
    <property type="component" value="Chromosome 10"/>
</dbReference>
<dbReference type="RefSeq" id="XP_060667866.1">
    <property type="nucleotide sequence ID" value="XM_060811883.1"/>
</dbReference>
<evidence type="ECO:0000256" key="7">
    <source>
        <dbReference type="ARBA" id="ARBA00022737"/>
    </source>
</evidence>
<dbReference type="GeneID" id="125420877"/>
<evidence type="ECO:0000256" key="10">
    <source>
        <dbReference type="ARBA" id="ARBA00023170"/>
    </source>
</evidence>
<organism evidence="15 16">
    <name type="scientific">Ziziphus jujuba</name>
    <name type="common">Chinese jujube</name>
    <name type="synonym">Ziziphus sativa</name>
    <dbReference type="NCBI Taxonomy" id="326968"/>
    <lineage>
        <taxon>Eukaryota</taxon>
        <taxon>Viridiplantae</taxon>
        <taxon>Streptophyta</taxon>
        <taxon>Embryophyta</taxon>
        <taxon>Tracheophyta</taxon>
        <taxon>Spermatophyta</taxon>
        <taxon>Magnoliopsida</taxon>
        <taxon>eudicotyledons</taxon>
        <taxon>Gunneridae</taxon>
        <taxon>Pentapetalae</taxon>
        <taxon>rosids</taxon>
        <taxon>fabids</taxon>
        <taxon>Rosales</taxon>
        <taxon>Rhamnaceae</taxon>
        <taxon>Paliureae</taxon>
        <taxon>Ziziphus</taxon>
    </lineage>
</organism>
<dbReference type="SMART" id="SM00369">
    <property type="entry name" value="LRR_TYP"/>
    <property type="match status" value="10"/>
</dbReference>
<keyword evidence="5 12" id="KW-0812">Transmembrane</keyword>
<evidence type="ECO:0000256" key="12">
    <source>
        <dbReference type="SAM" id="Phobius"/>
    </source>
</evidence>
<comment type="subcellular location">
    <subcellularLocation>
        <location evidence="1">Cell membrane</location>
        <topology evidence="1">Single-pass type I membrane protein</topology>
    </subcellularLocation>
</comment>
<dbReference type="InterPro" id="IPR032675">
    <property type="entry name" value="LRR_dom_sf"/>
</dbReference>
<dbReference type="SUPFAM" id="SSF52047">
    <property type="entry name" value="RNI-like"/>
    <property type="match status" value="1"/>
</dbReference>
<evidence type="ECO:0000256" key="8">
    <source>
        <dbReference type="ARBA" id="ARBA00022989"/>
    </source>
</evidence>
<dbReference type="PANTHER" id="PTHR48061">
    <property type="entry name" value="LEUCINE-RICH REPEAT RECEPTOR PROTEIN KINASE EMS1-LIKE-RELATED"/>
    <property type="match status" value="1"/>
</dbReference>
<dbReference type="PRINTS" id="PR00019">
    <property type="entry name" value="LEURICHRPT"/>
</dbReference>
<evidence type="ECO:0000259" key="13">
    <source>
        <dbReference type="Pfam" id="PF08263"/>
    </source>
</evidence>
<evidence type="ECO:0000256" key="4">
    <source>
        <dbReference type="ARBA" id="ARBA00022614"/>
    </source>
</evidence>
<evidence type="ECO:0000256" key="2">
    <source>
        <dbReference type="ARBA" id="ARBA00009592"/>
    </source>
</evidence>
<dbReference type="InterPro" id="IPR013210">
    <property type="entry name" value="LRR_N_plant-typ"/>
</dbReference>
<dbReference type="InterPro" id="IPR055414">
    <property type="entry name" value="LRR_R13L4/SHOC2-like"/>
</dbReference>
<proteinExistence type="inferred from homology"/>
<reference evidence="16" key="1">
    <citation type="submission" date="2025-08" db="UniProtKB">
        <authorList>
            <consortium name="RefSeq"/>
        </authorList>
    </citation>
    <scope>IDENTIFICATION</scope>
    <source>
        <tissue evidence="16">Seedling</tissue>
    </source>
</reference>
<keyword evidence="3" id="KW-1003">Cell membrane</keyword>
<evidence type="ECO:0000256" key="9">
    <source>
        <dbReference type="ARBA" id="ARBA00023136"/>
    </source>
</evidence>
<evidence type="ECO:0000259" key="14">
    <source>
        <dbReference type="Pfam" id="PF23598"/>
    </source>
</evidence>
<evidence type="ECO:0000256" key="1">
    <source>
        <dbReference type="ARBA" id="ARBA00004251"/>
    </source>
</evidence>
<dbReference type="InterPro" id="IPR003591">
    <property type="entry name" value="Leu-rich_rpt_typical-subtyp"/>
</dbReference>
<dbReference type="SUPFAM" id="SSF52058">
    <property type="entry name" value="L domain-like"/>
    <property type="match status" value="1"/>
</dbReference>
<keyword evidence="4" id="KW-0433">Leucine-rich repeat</keyword>
<keyword evidence="11" id="KW-0325">Glycoprotein</keyword>
<dbReference type="Pfam" id="PF08263">
    <property type="entry name" value="LRRNT_2"/>
    <property type="match status" value="1"/>
</dbReference>
<keyword evidence="10" id="KW-0675">Receptor</keyword>
<comment type="similarity">
    <text evidence="2">Belongs to the RLP family.</text>
</comment>
<feature type="transmembrane region" description="Helical" evidence="12">
    <location>
        <begin position="965"/>
        <end position="985"/>
    </location>
</feature>
<dbReference type="Pfam" id="PF13855">
    <property type="entry name" value="LRR_8"/>
    <property type="match status" value="1"/>
</dbReference>
<keyword evidence="7" id="KW-0677">Repeat</keyword>
<evidence type="ECO:0000256" key="6">
    <source>
        <dbReference type="ARBA" id="ARBA00022729"/>
    </source>
</evidence>
<dbReference type="Pfam" id="PF23598">
    <property type="entry name" value="LRR_14"/>
    <property type="match status" value="1"/>
</dbReference>
<feature type="domain" description="Leucine-rich repeat-containing N-terminal plant-type" evidence="13">
    <location>
        <begin position="92"/>
        <end position="143"/>
    </location>
</feature>
<evidence type="ECO:0000313" key="15">
    <source>
        <dbReference type="Proteomes" id="UP001652623"/>
    </source>
</evidence>
<name>A0ABM3ZTQ9_ZIZJJ</name>
<keyword evidence="15" id="KW-1185">Reference proteome</keyword>
<accession>A0ABM3ZTQ9</accession>
<sequence>MGCGGKEEELVEAAIGACKSLYGRSLHDIDAKGILATDSLIRLGKMALESKDAVVYHIEISVSNEHLICKLFLFEIIVVADSSASNLQPFCHDDERSALMKFKNSFVIDKHASFYEGAYPKVLSWKFEGENTSCCSWDGIQCDEDTGHVIGLDLSSSFLYGSIDSNSTLFSLIHLQALNLADNHFNYSHIPPAIKQLSGLTYLNLTNSMFSGQVPFEISNLSKLSTLDLSYNSDPVTGIKFLKLKNPDLRTLVRNLTSLEILRLSYADISSTIPDFLANFFSLTSLRLVNCELYGEFPTKIFQLPNLQILNVGWNENLTGYFPAIHQKTPLTKLILAYTRFYGSLPSSIEKLDSLEVLNVKECNFSGIIPSSLGKLGRLTDLHLGMNNFSGYIPSSLHNLTQLTLLYVSFNQITGPIPPSLGNLTKLTELELSRNQLHGPFPESLSKLKNLENINLAANNLVGIVRFNMFFNMKNLTELQLSSNNFSVVFEKTNINETSPKFRLLGLSSCNLYEFPAFLRHQNELEFLELSGNKIYGQIPKWMWKTSVDTLISLSISDNFITGFHQRPAVLPWVNLDTLRLSSNMLQGPLPIPPPSIKEYNISGNMMTGKIPHVFCNMSSLYILDLSDNKLDGMIPQCFRNLSSSLFVLSLRNNSFHGIIPQTCSGSASNLMLIDLSYNQLQGQIPRSLSNCMMLEGIVVSNNRLNDVFPSWLGSLPKLKLLTLRKNEFYGAIGKPEKDLEFPKLQVIDLSCNNFSGELPSQYIFSWNSMKVINSSDLAYMIAEFTIPTSEGFTFKVDHRYSITISSKGVEMYYGPIQDIYAFVDLSSNRFEGKIPELFGNLKALRSLNLSNNMLSGHIPSSLGDLTMLESLDLSQNNLSGDIPQQLKQLGFLARFNVSHNNLTGPIPKGKQFYSFDNSSFEGNPGLCGDPLSRKCGDLQFSPTPTSTFGQVHDSEFLFILDWKFAVAGFMSGLVVGVVLGNTMITRRQGWLEKMLSRISRWR</sequence>
<dbReference type="InterPro" id="IPR046956">
    <property type="entry name" value="RLP23-like"/>
</dbReference>
<keyword evidence="6" id="KW-0732">Signal</keyword>
<dbReference type="Pfam" id="PF00560">
    <property type="entry name" value="LRR_1"/>
    <property type="match status" value="3"/>
</dbReference>
<dbReference type="SMART" id="SM00365">
    <property type="entry name" value="LRR_SD22"/>
    <property type="match status" value="4"/>
</dbReference>
<evidence type="ECO:0000256" key="11">
    <source>
        <dbReference type="ARBA" id="ARBA00023180"/>
    </source>
</evidence>
<keyword evidence="8 12" id="KW-1133">Transmembrane helix</keyword>
<dbReference type="Gene3D" id="3.80.10.10">
    <property type="entry name" value="Ribonuclease Inhibitor"/>
    <property type="match status" value="5"/>
</dbReference>
<dbReference type="PANTHER" id="PTHR48061:SF12">
    <property type="entry name" value="DISEASE RESISTANCE LIKE PROTEIN"/>
    <property type="match status" value="1"/>
</dbReference>
<gene>
    <name evidence="16" type="primary">LOC125420877</name>
</gene>
<keyword evidence="9 12" id="KW-0472">Membrane</keyword>
<evidence type="ECO:0000313" key="16">
    <source>
        <dbReference type="RefSeq" id="XP_060667866.1"/>
    </source>
</evidence>
<evidence type="ECO:0000256" key="3">
    <source>
        <dbReference type="ARBA" id="ARBA00022475"/>
    </source>
</evidence>
<protein>
    <submittedName>
        <fullName evidence="16">Receptor-like protein 7</fullName>
    </submittedName>
</protein>
<feature type="domain" description="Disease resistance R13L4/SHOC-2-like LRR" evidence="14">
    <location>
        <begin position="334"/>
        <end position="487"/>
    </location>
</feature>
<dbReference type="InterPro" id="IPR001611">
    <property type="entry name" value="Leu-rich_rpt"/>
</dbReference>
<evidence type="ECO:0000256" key="5">
    <source>
        <dbReference type="ARBA" id="ARBA00022692"/>
    </source>
</evidence>